<dbReference type="SMART" id="SM00054">
    <property type="entry name" value="EFh"/>
    <property type="match status" value="4"/>
</dbReference>
<evidence type="ECO:0000256" key="1">
    <source>
        <dbReference type="ARBA" id="ARBA00022723"/>
    </source>
</evidence>
<reference evidence="6" key="1">
    <citation type="submission" date="2023-10" db="EMBL/GenBank/DDBJ databases">
        <authorList>
            <person name="Noh H."/>
        </authorList>
    </citation>
    <scope>NUCLEOTIDE SEQUENCE</scope>
    <source>
        <strain evidence="6">DUCC4014</strain>
    </source>
</reference>
<keyword evidence="3" id="KW-0106">Calcium</keyword>
<dbReference type="FunFam" id="1.10.238.10:FF:000077">
    <property type="entry name" value="Centrin 1"/>
    <property type="match status" value="1"/>
</dbReference>
<dbReference type="SUPFAM" id="SSF47473">
    <property type="entry name" value="EF-hand"/>
    <property type="match status" value="1"/>
</dbReference>
<dbReference type="Proteomes" id="UP000827549">
    <property type="component" value="Chromosome 6"/>
</dbReference>
<gene>
    <name evidence="6" type="primary">cdc31</name>
    <name evidence="6" type="ORF">LOC62_06G008064</name>
</gene>
<keyword evidence="6" id="KW-0131">Cell cycle</keyword>
<dbReference type="RefSeq" id="XP_062630574.1">
    <property type="nucleotide sequence ID" value="XM_062774590.1"/>
</dbReference>
<dbReference type="EMBL" id="CP086719">
    <property type="protein sequence ID" value="WOO84548.1"/>
    <property type="molecule type" value="Genomic_DNA"/>
</dbReference>
<dbReference type="InterPro" id="IPR018247">
    <property type="entry name" value="EF_Hand_1_Ca_BS"/>
</dbReference>
<dbReference type="InterPro" id="IPR011992">
    <property type="entry name" value="EF-hand-dom_pair"/>
</dbReference>
<dbReference type="GO" id="GO:0016460">
    <property type="term" value="C:myosin II complex"/>
    <property type="evidence" value="ECO:0007669"/>
    <property type="project" value="TreeGrafter"/>
</dbReference>
<proteinExistence type="predicted"/>
<dbReference type="PROSITE" id="PS50222">
    <property type="entry name" value="EF_HAND_2"/>
    <property type="match status" value="3"/>
</dbReference>
<feature type="domain" description="EF-hand" evidence="5">
    <location>
        <begin position="96"/>
        <end position="131"/>
    </location>
</feature>
<dbReference type="GO" id="GO:0005825">
    <property type="term" value="C:half bridge of spindle pole body"/>
    <property type="evidence" value="ECO:0007669"/>
    <property type="project" value="UniProtKB-ARBA"/>
</dbReference>
<dbReference type="AlphaFoldDB" id="A0AAF0YJ81"/>
<feature type="region of interest" description="Disordered" evidence="4">
    <location>
        <begin position="1"/>
        <end position="25"/>
    </location>
</feature>
<dbReference type="InterPro" id="IPR002048">
    <property type="entry name" value="EF_hand_dom"/>
</dbReference>
<evidence type="ECO:0000256" key="4">
    <source>
        <dbReference type="SAM" id="MobiDB-lite"/>
    </source>
</evidence>
<keyword evidence="6" id="KW-0132">Cell division</keyword>
<dbReference type="GeneID" id="87811234"/>
<evidence type="ECO:0000313" key="7">
    <source>
        <dbReference type="Proteomes" id="UP000827549"/>
    </source>
</evidence>
<protein>
    <submittedName>
        <fullName evidence="6">Cell division control protein 31</fullName>
    </submittedName>
</protein>
<dbReference type="Pfam" id="PF13499">
    <property type="entry name" value="EF-hand_7"/>
    <property type="match status" value="2"/>
</dbReference>
<dbReference type="Gene3D" id="1.10.238.10">
    <property type="entry name" value="EF-hand"/>
    <property type="match status" value="2"/>
</dbReference>
<evidence type="ECO:0000256" key="2">
    <source>
        <dbReference type="ARBA" id="ARBA00022737"/>
    </source>
</evidence>
<dbReference type="PROSITE" id="PS00018">
    <property type="entry name" value="EF_HAND_1"/>
    <property type="match status" value="2"/>
</dbReference>
<keyword evidence="7" id="KW-1185">Reference proteome</keyword>
<dbReference type="InterPro" id="IPR050230">
    <property type="entry name" value="CALM/Myosin/TropC-like"/>
</dbReference>
<accession>A0AAF0YJ81</accession>
<feature type="domain" description="EF-hand" evidence="5">
    <location>
        <begin position="24"/>
        <end position="59"/>
    </location>
</feature>
<feature type="domain" description="EF-hand" evidence="5">
    <location>
        <begin position="132"/>
        <end position="165"/>
    </location>
</feature>
<name>A0AAF0YJ81_9TREE</name>
<evidence type="ECO:0000256" key="3">
    <source>
        <dbReference type="ARBA" id="ARBA00022837"/>
    </source>
</evidence>
<dbReference type="PANTHER" id="PTHR23048:SF48">
    <property type="entry name" value="CENTRIN 3"/>
    <property type="match status" value="1"/>
</dbReference>
<evidence type="ECO:0000259" key="5">
    <source>
        <dbReference type="PROSITE" id="PS50222"/>
    </source>
</evidence>
<dbReference type="PANTHER" id="PTHR23048">
    <property type="entry name" value="MYOSIN LIGHT CHAIN 1, 3"/>
    <property type="match status" value="1"/>
</dbReference>
<keyword evidence="1" id="KW-0479">Metal-binding</keyword>
<keyword evidence="2" id="KW-0677">Repeat</keyword>
<sequence>MSAFPGRNARRPPAPAQRPALTDEQRTEVREAFELFDTDKDGFIDFHELKVAMRALGFNLRKPEVLKLLRDHDRGDGLMNLADFEKIMTEKILARDPMEELRRAFSLFDDDNTGKISLKNLRRVAKELGEHLGDEELQAMIEEFDMDGDGEISQEEFIAIMLDGE</sequence>
<organism evidence="6 7">
    <name type="scientific">Vanrija pseudolonga</name>
    <dbReference type="NCBI Taxonomy" id="143232"/>
    <lineage>
        <taxon>Eukaryota</taxon>
        <taxon>Fungi</taxon>
        <taxon>Dikarya</taxon>
        <taxon>Basidiomycota</taxon>
        <taxon>Agaricomycotina</taxon>
        <taxon>Tremellomycetes</taxon>
        <taxon>Trichosporonales</taxon>
        <taxon>Trichosporonaceae</taxon>
        <taxon>Vanrija</taxon>
    </lineage>
</organism>
<dbReference type="GO" id="GO:0051301">
    <property type="term" value="P:cell division"/>
    <property type="evidence" value="ECO:0007669"/>
    <property type="project" value="UniProtKB-KW"/>
</dbReference>
<dbReference type="GO" id="GO:0005509">
    <property type="term" value="F:calcium ion binding"/>
    <property type="evidence" value="ECO:0007669"/>
    <property type="project" value="InterPro"/>
</dbReference>
<dbReference type="CDD" id="cd00051">
    <property type="entry name" value="EFh"/>
    <property type="match status" value="2"/>
</dbReference>
<dbReference type="GO" id="GO:0030474">
    <property type="term" value="P:spindle pole body duplication"/>
    <property type="evidence" value="ECO:0007669"/>
    <property type="project" value="UniProtKB-ARBA"/>
</dbReference>
<evidence type="ECO:0000313" key="6">
    <source>
        <dbReference type="EMBL" id="WOO84548.1"/>
    </source>
</evidence>